<keyword evidence="3" id="KW-1185">Reference proteome</keyword>
<dbReference type="RefSeq" id="WP_113962389.1">
    <property type="nucleotide sequence ID" value="NZ_QNRR01000023.1"/>
</dbReference>
<accession>A0A366H0T4</accession>
<name>A0A366H0T4_9BACT</name>
<gene>
    <name evidence="2" type="ORF">DES53_1236</name>
</gene>
<sequence>MIDPPQRSPRVKVGGLFHFGRMLDKIRAHKCGALPEEYLPNLGLSLGLDGRLCSFLGIAFTDVCSRVEQGGTDEEILAWCCERSGFQLTEERAHIWNEYARKVGWNDLPGRFLRRVKAEDGLADRDDLVTAFEIIDFREGRVK</sequence>
<dbReference type="InterPro" id="IPR031849">
    <property type="entry name" value="DUF5069"/>
</dbReference>
<dbReference type="AlphaFoldDB" id="A0A366H0T4"/>
<proteinExistence type="predicted"/>
<protein>
    <submittedName>
        <fullName evidence="2">Uncharacterized protein DUF5069</fullName>
    </submittedName>
</protein>
<dbReference type="OrthoDB" id="190677at2"/>
<evidence type="ECO:0000313" key="3">
    <source>
        <dbReference type="Proteomes" id="UP000253426"/>
    </source>
</evidence>
<dbReference type="Pfam" id="PF16798">
    <property type="entry name" value="DUF5069"/>
    <property type="match status" value="1"/>
</dbReference>
<evidence type="ECO:0000313" key="2">
    <source>
        <dbReference type="EMBL" id="RBP35310.1"/>
    </source>
</evidence>
<organism evidence="2 3">
    <name type="scientific">Roseimicrobium gellanilyticum</name>
    <dbReference type="NCBI Taxonomy" id="748857"/>
    <lineage>
        <taxon>Bacteria</taxon>
        <taxon>Pseudomonadati</taxon>
        <taxon>Verrucomicrobiota</taxon>
        <taxon>Verrucomicrobiia</taxon>
        <taxon>Verrucomicrobiales</taxon>
        <taxon>Verrucomicrobiaceae</taxon>
        <taxon>Roseimicrobium</taxon>
    </lineage>
</organism>
<dbReference type="EMBL" id="QNRR01000023">
    <property type="protein sequence ID" value="RBP35310.1"/>
    <property type="molecule type" value="Genomic_DNA"/>
</dbReference>
<evidence type="ECO:0000259" key="1">
    <source>
        <dbReference type="Pfam" id="PF16798"/>
    </source>
</evidence>
<dbReference type="Proteomes" id="UP000253426">
    <property type="component" value="Unassembled WGS sequence"/>
</dbReference>
<comment type="caution">
    <text evidence="2">The sequence shown here is derived from an EMBL/GenBank/DDBJ whole genome shotgun (WGS) entry which is preliminary data.</text>
</comment>
<feature type="domain" description="DUF5069" evidence="1">
    <location>
        <begin position="5"/>
        <end position="141"/>
    </location>
</feature>
<reference evidence="2 3" key="1">
    <citation type="submission" date="2018-06" db="EMBL/GenBank/DDBJ databases">
        <title>Genomic Encyclopedia of Type Strains, Phase IV (KMG-IV): sequencing the most valuable type-strain genomes for metagenomic binning, comparative biology and taxonomic classification.</title>
        <authorList>
            <person name="Goeker M."/>
        </authorList>
    </citation>
    <scope>NUCLEOTIDE SEQUENCE [LARGE SCALE GENOMIC DNA]</scope>
    <source>
        <strain evidence="2 3">DSM 25532</strain>
    </source>
</reference>